<dbReference type="GO" id="GO:0039666">
    <property type="term" value="P:virion attachment to host cell pilus"/>
    <property type="evidence" value="ECO:0007669"/>
    <property type="project" value="UniProtKB-KW"/>
</dbReference>
<reference evidence="3" key="1">
    <citation type="journal article" date="2016" name="Nature">
        <title>Redefining the invertebrate RNA virosphere.</title>
        <authorList>
            <person name="Shi M."/>
            <person name="Lin X.D."/>
            <person name="Tian J.H."/>
            <person name="Chen L.J."/>
            <person name="Chen X."/>
            <person name="Li C.X."/>
            <person name="Qin X.C."/>
            <person name="Li J."/>
            <person name="Cao J.P."/>
            <person name="Eden J.S."/>
            <person name="Buchmann J."/>
            <person name="Wang W."/>
            <person name="Xu J."/>
            <person name="Holmes E.C."/>
            <person name="Zhang Y.Z."/>
        </authorList>
    </citation>
    <scope>NUCLEOTIDE SEQUENCE</scope>
    <source>
        <strain evidence="3">BHSC167323</strain>
    </source>
</reference>
<keyword evidence="1" id="KW-0946">Virion</keyword>
<evidence type="ECO:0000256" key="1">
    <source>
        <dbReference type="ARBA" id="ARBA00023104"/>
    </source>
</evidence>
<dbReference type="InterPro" id="IPR005563">
    <property type="entry name" value="A_protein"/>
</dbReference>
<accession>A0A1L3KI28</accession>
<keyword evidence="1" id="KW-0945">Host-virus interaction</keyword>
<keyword evidence="1" id="KW-1161">Viral attachment to host cell</keyword>
<keyword evidence="1" id="KW-1160">Virus entry into host cell</keyword>
<dbReference type="Pfam" id="PF03863">
    <property type="entry name" value="Phage_mat-A"/>
    <property type="match status" value="1"/>
</dbReference>
<name>A0A1L3KI28_9VIRU</name>
<comment type="similarity">
    <text evidence="2">Belongs to the Leviviricetes maturation protein family.</text>
</comment>
<sequence length="620" mass="71091">MAIAILITSEDAMRKRISRTHDVAVVSQPNGPVIRKRINAYPYAGAPHKVPMEYKAVKPYTRWDLMDAQPSCKKFRLKDGSYRYIDPPPVDEIFSKLGDPNEIDSVFSHLREIAYAQNYSIEHSLAYGDLLLLVTAVEAKETVQMIRFVFVRLFTSLLKVYKHAKRLNLKATFDDLADIWLEYRYGWRPLIGELTTLHDWFTSEPGGRVMSSHGNAISKDAVTHSFEDILVRSNGCSFVFDINCTFQKPTIKTGFTMVNRENSRNDSMLAQLGLDVESLLSTAWELIPFSFVVDMFLNIGTLLSTNTFVNQVESFNYFRTFVSAGEFDISCKEIVLGNTSIPFKDPGLDKDTKEVIARTSRYHRDNFYRTLNMLKQEPKTHVESLFSTKYGIVPYGYLKKDDHYGVELRKGSIWVGPDGPLPWARLVPAFQPTYNPHTGGKYDAAYDEYIHFLKERAIDVTSFVRPIVNEVTRKAALARSETEHEHKVLGMYKEDGYLGRAYYRVLDRRLLEAYGGFDRMGGWWRNSRVSLCSDIDAYGNRVTWYNGEGITFISWMNNPIIPNQPFVDPEALKYHGSMNLMNRSEIQPYYDAEFTADSELGLDQWVDLAALAPKLIQRFT</sequence>
<protein>
    <submittedName>
        <fullName evidence="3">Uncharacterized protein</fullName>
    </submittedName>
</protein>
<organism evidence="3">
    <name type="scientific">Beihai levi-like virus 32</name>
    <dbReference type="NCBI Taxonomy" id="1922418"/>
    <lineage>
        <taxon>Viruses</taxon>
        <taxon>Riboviria</taxon>
    </lineage>
</organism>
<proteinExistence type="inferred from homology"/>
<dbReference type="EMBL" id="KX883479">
    <property type="protein sequence ID" value="APG77013.1"/>
    <property type="molecule type" value="Genomic_RNA"/>
</dbReference>
<evidence type="ECO:0000256" key="2">
    <source>
        <dbReference type="ARBA" id="ARBA00035110"/>
    </source>
</evidence>
<keyword evidence="1" id="KW-1175">Viral attachment to host cell pilus</keyword>
<evidence type="ECO:0000313" key="3">
    <source>
        <dbReference type="EMBL" id="APG77013.1"/>
    </source>
</evidence>